<evidence type="ECO:0000313" key="2">
    <source>
        <dbReference type="Proteomes" id="UP001165960"/>
    </source>
</evidence>
<keyword evidence="2" id="KW-1185">Reference proteome</keyword>
<reference evidence="1" key="1">
    <citation type="submission" date="2022-04" db="EMBL/GenBank/DDBJ databases">
        <title>Genome of the entomopathogenic fungus Entomophthora muscae.</title>
        <authorList>
            <person name="Elya C."/>
            <person name="Lovett B.R."/>
            <person name="Lee E."/>
            <person name="Macias A.M."/>
            <person name="Hajek A.E."/>
            <person name="De Bivort B.L."/>
            <person name="Kasson M.T."/>
            <person name="De Fine Licht H.H."/>
            <person name="Stajich J.E."/>
        </authorList>
    </citation>
    <scope>NUCLEOTIDE SEQUENCE</scope>
    <source>
        <strain evidence="1">Berkeley</strain>
    </source>
</reference>
<evidence type="ECO:0000313" key="1">
    <source>
        <dbReference type="EMBL" id="KAJ9052161.1"/>
    </source>
</evidence>
<gene>
    <name evidence="1" type="primary">HUT1_2</name>
    <name evidence="1" type="ORF">DSO57_1037017</name>
</gene>
<comment type="caution">
    <text evidence="1">The sequence shown here is derived from an EMBL/GenBank/DDBJ whole genome shotgun (WGS) entry which is preliminary data.</text>
</comment>
<dbReference type="EMBL" id="QTSX02006768">
    <property type="protein sequence ID" value="KAJ9052161.1"/>
    <property type="molecule type" value="Genomic_DNA"/>
</dbReference>
<protein>
    <submittedName>
        <fullName evidence="1">UDP-galactose transporter</fullName>
    </submittedName>
</protein>
<dbReference type="Proteomes" id="UP001165960">
    <property type="component" value="Unassembled WGS sequence"/>
</dbReference>
<organism evidence="1 2">
    <name type="scientific">Entomophthora muscae</name>
    <dbReference type="NCBI Taxonomy" id="34485"/>
    <lineage>
        <taxon>Eukaryota</taxon>
        <taxon>Fungi</taxon>
        <taxon>Fungi incertae sedis</taxon>
        <taxon>Zoopagomycota</taxon>
        <taxon>Entomophthoromycotina</taxon>
        <taxon>Entomophthoromycetes</taxon>
        <taxon>Entomophthorales</taxon>
        <taxon>Entomophthoraceae</taxon>
        <taxon>Entomophthora</taxon>
    </lineage>
</organism>
<accession>A0ACC2RQ28</accession>
<sequence>MFKFAFCVAGIYVCFLTWGILQERVSTTPYGLRQEKFNSFIFLNAVQASIACLVAFTYMKLTGQSLGSPSRELLSKLGQAAITNALASPFGYASLKHIDYPTLTLGKSCKLVPVLFLNVLLYRRKFPLYKYITVFLVTIGVSLFMLLQPTKKNSPVMSSSVWGLFLVFMNLMMDGLTNSTQDQIFRKFKLTSQQMMFYMQLMSAAIMWLWLLNPRNHRAGRCTKFYWTQPRSLEGYSAIFNLWLLRAMFYFLHPGALWLIGSCDHHCHQETLYTPSFSVLVQSFS</sequence>
<name>A0ACC2RQ28_9FUNG</name>
<proteinExistence type="predicted"/>